<gene>
    <name evidence="2" type="ORF">CEXT_810091</name>
</gene>
<organism evidence="2 3">
    <name type="scientific">Caerostris extrusa</name>
    <name type="common">Bark spider</name>
    <name type="synonym">Caerostris bankana</name>
    <dbReference type="NCBI Taxonomy" id="172846"/>
    <lineage>
        <taxon>Eukaryota</taxon>
        <taxon>Metazoa</taxon>
        <taxon>Ecdysozoa</taxon>
        <taxon>Arthropoda</taxon>
        <taxon>Chelicerata</taxon>
        <taxon>Arachnida</taxon>
        <taxon>Araneae</taxon>
        <taxon>Araneomorphae</taxon>
        <taxon>Entelegynae</taxon>
        <taxon>Araneoidea</taxon>
        <taxon>Araneidae</taxon>
        <taxon>Caerostris</taxon>
    </lineage>
</organism>
<protein>
    <submittedName>
        <fullName evidence="2">Uncharacterized protein</fullName>
    </submittedName>
</protein>
<evidence type="ECO:0000313" key="3">
    <source>
        <dbReference type="Proteomes" id="UP001054945"/>
    </source>
</evidence>
<keyword evidence="1" id="KW-0472">Membrane</keyword>
<dbReference type="Proteomes" id="UP001054945">
    <property type="component" value="Unassembled WGS sequence"/>
</dbReference>
<dbReference type="EMBL" id="BPLR01012132">
    <property type="protein sequence ID" value="GIY51616.1"/>
    <property type="molecule type" value="Genomic_DNA"/>
</dbReference>
<dbReference type="AlphaFoldDB" id="A0AAV4U1K9"/>
<evidence type="ECO:0000256" key="1">
    <source>
        <dbReference type="SAM" id="Phobius"/>
    </source>
</evidence>
<proteinExistence type="predicted"/>
<sequence>MFYKKPFFDQPDQTEKKHGYGCSASLAIFHNFRFHLACKEICFHFILFGVTYLFFLQGWGQRIPFPIRTLKRPICILRLLDKLPKRPLSPHKGIELYCVDLECLSSAIRTSSFIQKKEVLERVTSSASFFSFYDL</sequence>
<comment type="caution">
    <text evidence="2">The sequence shown here is derived from an EMBL/GenBank/DDBJ whole genome shotgun (WGS) entry which is preliminary data.</text>
</comment>
<accession>A0AAV4U1K9</accession>
<name>A0AAV4U1K9_CAEEX</name>
<keyword evidence="1" id="KW-1133">Transmembrane helix</keyword>
<keyword evidence="3" id="KW-1185">Reference proteome</keyword>
<keyword evidence="1" id="KW-0812">Transmembrane</keyword>
<feature type="transmembrane region" description="Helical" evidence="1">
    <location>
        <begin position="41"/>
        <end position="60"/>
    </location>
</feature>
<evidence type="ECO:0000313" key="2">
    <source>
        <dbReference type="EMBL" id="GIY51616.1"/>
    </source>
</evidence>
<reference evidence="2 3" key="1">
    <citation type="submission" date="2021-06" db="EMBL/GenBank/DDBJ databases">
        <title>Caerostris extrusa draft genome.</title>
        <authorList>
            <person name="Kono N."/>
            <person name="Arakawa K."/>
        </authorList>
    </citation>
    <scope>NUCLEOTIDE SEQUENCE [LARGE SCALE GENOMIC DNA]</scope>
</reference>